<protein>
    <submittedName>
        <fullName evidence="2">Cytochrome c biogenesis CcdA family protein</fullName>
    </submittedName>
</protein>
<dbReference type="EMBL" id="JBHSFQ010000055">
    <property type="protein sequence ID" value="MFC4565974.1"/>
    <property type="molecule type" value="Genomic_DNA"/>
</dbReference>
<comment type="caution">
    <text evidence="2">The sequence shown here is derived from an EMBL/GenBank/DDBJ whole genome shotgun (WGS) entry which is preliminary data.</text>
</comment>
<proteinExistence type="predicted"/>
<feature type="transmembrane region" description="Helical" evidence="1">
    <location>
        <begin position="232"/>
        <end position="253"/>
    </location>
</feature>
<name>A0ABV9E5V7_9ACTN</name>
<accession>A0ABV9E5V7</accession>
<evidence type="ECO:0000313" key="2">
    <source>
        <dbReference type="EMBL" id="MFC4565974.1"/>
    </source>
</evidence>
<keyword evidence="1" id="KW-0472">Membrane</keyword>
<keyword evidence="3" id="KW-1185">Reference proteome</keyword>
<evidence type="ECO:0000313" key="3">
    <source>
        <dbReference type="Proteomes" id="UP001595923"/>
    </source>
</evidence>
<dbReference type="InterPro" id="IPR051790">
    <property type="entry name" value="Cytochrome_c-biogenesis_DsbD"/>
</dbReference>
<feature type="transmembrane region" description="Helical" evidence="1">
    <location>
        <begin position="120"/>
        <end position="142"/>
    </location>
</feature>
<dbReference type="PANTHER" id="PTHR31272">
    <property type="entry name" value="CYTOCHROME C-TYPE BIOGENESIS PROTEIN HI_1454-RELATED"/>
    <property type="match status" value="1"/>
</dbReference>
<dbReference type="RefSeq" id="WP_378580462.1">
    <property type="nucleotide sequence ID" value="NZ_JBHSFQ010000055.1"/>
</dbReference>
<feature type="transmembrane region" description="Helical" evidence="1">
    <location>
        <begin position="198"/>
        <end position="220"/>
    </location>
</feature>
<dbReference type="Proteomes" id="UP001595923">
    <property type="component" value="Unassembled WGS sequence"/>
</dbReference>
<feature type="transmembrane region" description="Helical" evidence="1">
    <location>
        <begin position="154"/>
        <end position="178"/>
    </location>
</feature>
<keyword evidence="1" id="KW-1133">Transmembrane helix</keyword>
<gene>
    <name evidence="2" type="ORF">ACFO4E_29320</name>
</gene>
<organism evidence="2 3">
    <name type="scientific">Nocardiopsis mangrovi</name>
    <dbReference type="NCBI Taxonomy" id="1179818"/>
    <lineage>
        <taxon>Bacteria</taxon>
        <taxon>Bacillati</taxon>
        <taxon>Actinomycetota</taxon>
        <taxon>Actinomycetes</taxon>
        <taxon>Streptosporangiales</taxon>
        <taxon>Nocardiopsidaceae</taxon>
        <taxon>Nocardiopsis</taxon>
    </lineage>
</organism>
<sequence>MIAETVIGGSLLLAVPLAFAAGLVSFLSPCVLPLVPGYLSYVTGMSGADYAARRRAGAEREAAGGGTATLVSADEELAGRRWTMLAGSLLFIAGFTAVFVAVGSFVGGIGGLLLDYTEPIQRVLGALTIVLGLAFMGAVPGFTREFRFHRLPRAGLAGAPMLGALFGLGWTPCIGPTLAAVQTLAFTEGSAGRGALLSLVYCLGLGLPFVLAALLYRRALGAFDAVKRHSRAVMVAGGAMLVITGLLLVTGVWTDFTAVIQRWVADYTTVI</sequence>
<feature type="transmembrane region" description="Helical" evidence="1">
    <location>
        <begin position="30"/>
        <end position="52"/>
    </location>
</feature>
<feature type="transmembrane region" description="Helical" evidence="1">
    <location>
        <begin position="89"/>
        <end position="114"/>
    </location>
</feature>
<evidence type="ECO:0000256" key="1">
    <source>
        <dbReference type="SAM" id="Phobius"/>
    </source>
</evidence>
<dbReference type="PANTHER" id="PTHR31272:SF4">
    <property type="entry name" value="CYTOCHROME C-TYPE BIOGENESIS PROTEIN HI_1454-RELATED"/>
    <property type="match status" value="1"/>
</dbReference>
<keyword evidence="1" id="KW-0812">Transmembrane</keyword>
<reference evidence="3" key="1">
    <citation type="journal article" date="2019" name="Int. J. Syst. Evol. Microbiol.">
        <title>The Global Catalogue of Microorganisms (GCM) 10K type strain sequencing project: providing services to taxonomists for standard genome sequencing and annotation.</title>
        <authorList>
            <consortium name="The Broad Institute Genomics Platform"/>
            <consortium name="The Broad Institute Genome Sequencing Center for Infectious Disease"/>
            <person name="Wu L."/>
            <person name="Ma J."/>
        </authorList>
    </citation>
    <scope>NUCLEOTIDE SEQUENCE [LARGE SCALE GENOMIC DNA]</scope>
    <source>
        <strain evidence="3">XZYJ18</strain>
    </source>
</reference>